<protein>
    <submittedName>
        <fullName evidence="3">Uncharacterized protein (DUF58 family)</fullName>
    </submittedName>
</protein>
<dbReference type="PANTHER" id="PTHR33608">
    <property type="entry name" value="BLL2464 PROTEIN"/>
    <property type="match status" value="1"/>
</dbReference>
<reference evidence="3 4" key="1">
    <citation type="submission" date="2020-07" db="EMBL/GenBank/DDBJ databases">
        <title>Genomic Encyclopedia of Type Strains, Phase IV (KMG-IV): sequencing the most valuable type-strain genomes for metagenomic binning, comparative biology and taxonomic classification.</title>
        <authorList>
            <person name="Goeker M."/>
        </authorList>
    </citation>
    <scope>NUCLEOTIDE SEQUENCE [LARGE SCALE GENOMIC DNA]</scope>
    <source>
        <strain evidence="3 4">DSM 45533</strain>
    </source>
</reference>
<dbReference type="RefSeq" id="WP_181614715.1">
    <property type="nucleotide sequence ID" value="NZ_BAABAM010000007.1"/>
</dbReference>
<comment type="caution">
    <text evidence="3">The sequence shown here is derived from an EMBL/GenBank/DDBJ whole genome shotgun (WGS) entry which is preliminary data.</text>
</comment>
<keyword evidence="4" id="KW-1185">Reference proteome</keyword>
<sequence length="418" mass="45118">MSSGPTPTRAGGWTPTPALRRASVIGGVLPIAALVLGRADILLLAVPFVIGAVASLLRRPEGDPTGTLTLAGPSVLEGEVVDAQVTVAGHSQVPVHCLLTPRTAPFLEPAYGSRHRTVVVRPGRLTKVTWGYTTKTWGMLEVGPVHVTAFACDGLLEQREFRIPVARVASLPHPDSFESRTQLPNANGLSGVHRSRRPGEGGELAGVRRFQVGDRLRRIDWRTTVRTGETHVNATLSERDAEVTIIIDVLHEPPLGTAVRAAAAIAAHHTGKGDRVTIVEFGSLRRRLRPGTGRRHHLAALEWLASVRANGGASDESGERMLSAALTPGRGVVFMLTPLLDRRSVTGLARLAMSRRSVVAVDTLHERHGDSLPERLWWLERDNFIASLLDAGVPVEPWQGSGSLDLVLRDVARMEMSR</sequence>
<dbReference type="EMBL" id="JACDUR010000008">
    <property type="protein sequence ID" value="MBA2895963.1"/>
    <property type="molecule type" value="Genomic_DNA"/>
</dbReference>
<organism evidence="3 4">
    <name type="scientific">Nonomuraea soli</name>
    <dbReference type="NCBI Taxonomy" id="1032476"/>
    <lineage>
        <taxon>Bacteria</taxon>
        <taxon>Bacillati</taxon>
        <taxon>Actinomycetota</taxon>
        <taxon>Actinomycetes</taxon>
        <taxon>Streptosporangiales</taxon>
        <taxon>Streptosporangiaceae</taxon>
        <taxon>Nonomuraea</taxon>
    </lineage>
</organism>
<feature type="compositionally biased region" description="Polar residues" evidence="1">
    <location>
        <begin position="179"/>
        <end position="188"/>
    </location>
</feature>
<dbReference type="Proteomes" id="UP000530928">
    <property type="component" value="Unassembled WGS sequence"/>
</dbReference>
<accession>A0A7W0CRF0</accession>
<evidence type="ECO:0000313" key="4">
    <source>
        <dbReference type="Proteomes" id="UP000530928"/>
    </source>
</evidence>
<dbReference type="InterPro" id="IPR002881">
    <property type="entry name" value="DUF58"/>
</dbReference>
<dbReference type="AlphaFoldDB" id="A0A7W0CRF0"/>
<proteinExistence type="predicted"/>
<evidence type="ECO:0000313" key="3">
    <source>
        <dbReference type="EMBL" id="MBA2895963.1"/>
    </source>
</evidence>
<gene>
    <name evidence="3" type="ORF">HNR30_007354</name>
</gene>
<evidence type="ECO:0000259" key="2">
    <source>
        <dbReference type="Pfam" id="PF01882"/>
    </source>
</evidence>
<evidence type="ECO:0000256" key="1">
    <source>
        <dbReference type="SAM" id="MobiDB-lite"/>
    </source>
</evidence>
<dbReference type="Pfam" id="PF01882">
    <property type="entry name" value="DUF58"/>
    <property type="match status" value="1"/>
</dbReference>
<name>A0A7W0CRF0_9ACTN</name>
<feature type="region of interest" description="Disordered" evidence="1">
    <location>
        <begin position="174"/>
        <end position="204"/>
    </location>
</feature>
<dbReference type="PANTHER" id="PTHR33608:SF14">
    <property type="entry name" value="POSSIBLE CONSERVED SECRETED PROTEIN"/>
    <property type="match status" value="1"/>
</dbReference>
<feature type="domain" description="DUF58" evidence="2">
    <location>
        <begin position="207"/>
        <end position="374"/>
    </location>
</feature>